<dbReference type="VEuPathDB" id="TrichDB:TRFO_02840"/>
<evidence type="ECO:0000256" key="2">
    <source>
        <dbReference type="ARBA" id="ARBA00022771"/>
    </source>
</evidence>
<keyword evidence="2 4" id="KW-0863">Zinc-finger</keyword>
<accession>A0A1J4KWB4</accession>
<dbReference type="GO" id="GO:0008270">
    <property type="term" value="F:zinc ion binding"/>
    <property type="evidence" value="ECO:0007669"/>
    <property type="project" value="UniProtKB-KW"/>
</dbReference>
<dbReference type="AlphaFoldDB" id="A0A1J4KWB4"/>
<feature type="domain" description="SP-RING-type" evidence="5">
    <location>
        <begin position="255"/>
        <end position="340"/>
    </location>
</feature>
<protein>
    <recommendedName>
        <fullName evidence="5">SP-RING-type domain-containing protein</fullName>
    </recommendedName>
</protein>
<evidence type="ECO:0000313" key="6">
    <source>
        <dbReference type="EMBL" id="OHT15519.1"/>
    </source>
</evidence>
<dbReference type="InterPro" id="IPR004181">
    <property type="entry name" value="Znf_MIZ"/>
</dbReference>
<gene>
    <name evidence="6" type="ORF">TRFO_02840</name>
</gene>
<dbReference type="Pfam" id="PF02891">
    <property type="entry name" value="zf-MIZ"/>
    <property type="match status" value="1"/>
</dbReference>
<evidence type="ECO:0000259" key="5">
    <source>
        <dbReference type="PROSITE" id="PS51044"/>
    </source>
</evidence>
<dbReference type="PROSITE" id="PS51044">
    <property type="entry name" value="ZF_SP_RING"/>
    <property type="match status" value="1"/>
</dbReference>
<dbReference type="OrthoDB" id="10263264at2759"/>
<comment type="caution">
    <text evidence="6">The sequence shown here is derived from an EMBL/GenBank/DDBJ whole genome shotgun (WGS) entry which is preliminary data.</text>
</comment>
<dbReference type="Gene3D" id="3.30.40.10">
    <property type="entry name" value="Zinc/RING finger domain, C3HC4 (zinc finger)"/>
    <property type="match status" value="1"/>
</dbReference>
<dbReference type="RefSeq" id="XP_068368655.1">
    <property type="nucleotide sequence ID" value="XM_068490940.1"/>
</dbReference>
<reference evidence="6" key="1">
    <citation type="submission" date="2016-10" db="EMBL/GenBank/DDBJ databases">
        <authorList>
            <person name="Benchimol M."/>
            <person name="Almeida L.G."/>
            <person name="Vasconcelos A.T."/>
            <person name="Perreira-Neves A."/>
            <person name="Rosa I.A."/>
            <person name="Tasca T."/>
            <person name="Bogo M.R."/>
            <person name="de Souza W."/>
        </authorList>
    </citation>
    <scope>NUCLEOTIDE SEQUENCE [LARGE SCALE GENOMIC DNA]</scope>
    <source>
        <strain evidence="6">K</strain>
    </source>
</reference>
<keyword evidence="1" id="KW-0479">Metal-binding</keyword>
<dbReference type="GeneID" id="94825644"/>
<dbReference type="CDD" id="cd16650">
    <property type="entry name" value="SP-RING_PIAS-like"/>
    <property type="match status" value="1"/>
</dbReference>
<evidence type="ECO:0000256" key="4">
    <source>
        <dbReference type="PROSITE-ProRule" id="PRU00452"/>
    </source>
</evidence>
<keyword evidence="3" id="KW-0862">Zinc</keyword>
<dbReference type="Proteomes" id="UP000179807">
    <property type="component" value="Unassembled WGS sequence"/>
</dbReference>
<dbReference type="InterPro" id="IPR013083">
    <property type="entry name" value="Znf_RING/FYVE/PHD"/>
</dbReference>
<proteinExistence type="predicted"/>
<evidence type="ECO:0000256" key="3">
    <source>
        <dbReference type="ARBA" id="ARBA00022833"/>
    </source>
</evidence>
<dbReference type="EMBL" id="MLAK01000217">
    <property type="protein sequence ID" value="OHT15519.1"/>
    <property type="molecule type" value="Genomic_DNA"/>
</dbReference>
<organism evidence="6 7">
    <name type="scientific">Tritrichomonas foetus</name>
    <dbReference type="NCBI Taxonomy" id="1144522"/>
    <lineage>
        <taxon>Eukaryota</taxon>
        <taxon>Metamonada</taxon>
        <taxon>Parabasalia</taxon>
        <taxon>Tritrichomonadida</taxon>
        <taxon>Tritrichomonadidae</taxon>
        <taxon>Tritrichomonas</taxon>
    </lineage>
</organism>
<dbReference type="PANTHER" id="PTHR10782:SF4">
    <property type="entry name" value="TONALLI, ISOFORM E"/>
    <property type="match status" value="1"/>
</dbReference>
<dbReference type="GO" id="GO:0000785">
    <property type="term" value="C:chromatin"/>
    <property type="evidence" value="ECO:0007669"/>
    <property type="project" value="TreeGrafter"/>
</dbReference>
<evidence type="ECO:0000313" key="7">
    <source>
        <dbReference type="Proteomes" id="UP000179807"/>
    </source>
</evidence>
<keyword evidence="7" id="KW-1185">Reference proteome</keyword>
<name>A0A1J4KWB4_9EUKA</name>
<dbReference type="PANTHER" id="PTHR10782">
    <property type="entry name" value="ZINC FINGER MIZ DOMAIN-CONTAINING PROTEIN"/>
    <property type="match status" value="1"/>
</dbReference>
<evidence type="ECO:0000256" key="1">
    <source>
        <dbReference type="ARBA" id="ARBA00022723"/>
    </source>
</evidence>
<sequence>MISVHFFGFLNINSSLYVVIQKLLKLYQKVAFGMSTSDSDVVLDEVTPKNQNQPQYSGAFAFLNQMNSNKTKKELDDIPSSQILPIDSLPLSTLKAIDPEQLCIFYQKDPKKSPLLFGPLSMDSEAESFYGDFEVSPDVISATKSGYKAILFCLLNDEPTWPVFFNGFINNHKVERPNLRFTPSSQYFWIDVTKFLVKHKNSIQITAKTEIPGQYIYVVRLFYAPTDFNCVVEISRRPHFNFSDWSRIYKQTIIDNDDVDTKSFILSLICPLGLIRISEPVRGNFCQHLLCFDLTVYLKYVRDCGKWNCPICDQECLFDSIRIDEFVLGILKSVPDNCESVEIEENGEYKPYKFSNSEYDYDDDD</sequence>
<dbReference type="GO" id="GO:0061665">
    <property type="term" value="F:SUMO ligase activity"/>
    <property type="evidence" value="ECO:0007669"/>
    <property type="project" value="TreeGrafter"/>
</dbReference>
<dbReference type="GO" id="GO:0016925">
    <property type="term" value="P:protein sumoylation"/>
    <property type="evidence" value="ECO:0007669"/>
    <property type="project" value="TreeGrafter"/>
</dbReference>